<organism evidence="1 2">
    <name type="scientific">Lecanicillium saksenae</name>
    <dbReference type="NCBI Taxonomy" id="468837"/>
    <lineage>
        <taxon>Eukaryota</taxon>
        <taxon>Fungi</taxon>
        <taxon>Dikarya</taxon>
        <taxon>Ascomycota</taxon>
        <taxon>Pezizomycotina</taxon>
        <taxon>Sordariomycetes</taxon>
        <taxon>Hypocreomycetidae</taxon>
        <taxon>Hypocreales</taxon>
        <taxon>Cordycipitaceae</taxon>
        <taxon>Lecanicillium</taxon>
    </lineage>
</organism>
<dbReference type="EMBL" id="JANAKD010001783">
    <property type="protein sequence ID" value="KAJ3476532.1"/>
    <property type="molecule type" value="Genomic_DNA"/>
</dbReference>
<accession>A0ACC1QHH7</accession>
<sequence length="167" mass="18322">MSAESRRHLTHRRTRFRSSTNNELGTVADEVDVAQHIYPNKLPSEPKVAAKQVKAITLQPAGFIGLGFAMLFMGLHQCMCIAAAQFLAGVRDRARTDGGMFGFFFHGTQSLVWMMMTLQLQLQLAPAPHLLSPDDGGGGESAGKRSSRRGKSRHSQTIQKAESITRV</sequence>
<reference evidence="1" key="1">
    <citation type="submission" date="2022-07" db="EMBL/GenBank/DDBJ databases">
        <title>Genome Sequence of Lecanicillium saksenae.</title>
        <authorList>
            <person name="Buettner E."/>
        </authorList>
    </citation>
    <scope>NUCLEOTIDE SEQUENCE</scope>
    <source>
        <strain evidence="1">VT-O1</strain>
    </source>
</reference>
<gene>
    <name evidence="1" type="ORF">NLG97_g9101</name>
</gene>
<name>A0ACC1QHH7_9HYPO</name>
<dbReference type="Proteomes" id="UP001148737">
    <property type="component" value="Unassembled WGS sequence"/>
</dbReference>
<protein>
    <submittedName>
        <fullName evidence="1">Uncharacterized protein</fullName>
    </submittedName>
</protein>
<proteinExistence type="predicted"/>
<evidence type="ECO:0000313" key="1">
    <source>
        <dbReference type="EMBL" id="KAJ3476532.1"/>
    </source>
</evidence>
<keyword evidence="2" id="KW-1185">Reference proteome</keyword>
<evidence type="ECO:0000313" key="2">
    <source>
        <dbReference type="Proteomes" id="UP001148737"/>
    </source>
</evidence>
<comment type="caution">
    <text evidence="1">The sequence shown here is derived from an EMBL/GenBank/DDBJ whole genome shotgun (WGS) entry which is preliminary data.</text>
</comment>